<accession>A0ABQ7Q9M3</accession>
<comment type="caution">
    <text evidence="2">The sequence shown here is derived from an EMBL/GenBank/DDBJ whole genome shotgun (WGS) entry which is preliminary data.</text>
</comment>
<dbReference type="Pfam" id="PF15860">
    <property type="entry name" value="DUF4728"/>
    <property type="match status" value="1"/>
</dbReference>
<gene>
    <name evidence="2" type="ORF">JYU34_013350</name>
</gene>
<evidence type="ECO:0000313" key="3">
    <source>
        <dbReference type="Proteomes" id="UP000823941"/>
    </source>
</evidence>
<keyword evidence="3" id="KW-1185">Reference proteome</keyword>
<reference evidence="2 3" key="1">
    <citation type="submission" date="2021-06" db="EMBL/GenBank/DDBJ databases">
        <title>A haploid diamondback moth (Plutella xylostella L.) genome assembly resolves 31 chromosomes and identifies a diamide resistance mutation.</title>
        <authorList>
            <person name="Ward C.M."/>
            <person name="Perry K.D."/>
            <person name="Baker G."/>
            <person name="Powis K."/>
            <person name="Heckel D.G."/>
            <person name="Baxter S.W."/>
        </authorList>
    </citation>
    <scope>NUCLEOTIDE SEQUENCE [LARGE SCALE GENOMIC DNA]</scope>
    <source>
        <strain evidence="2 3">LV</strain>
        <tissue evidence="2">Single pupa</tissue>
    </source>
</reference>
<feature type="transmembrane region" description="Helical" evidence="1">
    <location>
        <begin position="103"/>
        <end position="121"/>
    </location>
</feature>
<sequence>MGMPRILALLEVIIYTSIVSLRPVSPEGLTRAQFVFYTTLAVVSVLQLFIGVLLIVGTTMRKPSLTLPWTIVTGMKATLFIVLSVTAAAMLQDSLGAGEETGMVVVYFVRGCIALYCVMVVHNRHKEIMNFTDERRFLHSAKLIPKSAVYVPVSTAQTYIEGSYM</sequence>
<dbReference type="Proteomes" id="UP000823941">
    <property type="component" value="Chromosome 18"/>
</dbReference>
<protein>
    <submittedName>
        <fullName evidence="2">Uncharacterized protein</fullName>
    </submittedName>
</protein>
<proteinExistence type="predicted"/>
<dbReference type="InterPro" id="IPR031720">
    <property type="entry name" value="DUF4728"/>
</dbReference>
<name>A0ABQ7Q9M3_PLUXY</name>
<evidence type="ECO:0000256" key="1">
    <source>
        <dbReference type="SAM" id="Phobius"/>
    </source>
</evidence>
<keyword evidence="1" id="KW-0472">Membrane</keyword>
<keyword evidence="1" id="KW-0812">Transmembrane</keyword>
<feature type="transmembrane region" description="Helical" evidence="1">
    <location>
        <begin position="69"/>
        <end position="91"/>
    </location>
</feature>
<feature type="transmembrane region" description="Helical" evidence="1">
    <location>
        <begin position="7"/>
        <end position="24"/>
    </location>
</feature>
<dbReference type="EMBL" id="JAHIBW010000018">
    <property type="protein sequence ID" value="KAG7301931.1"/>
    <property type="molecule type" value="Genomic_DNA"/>
</dbReference>
<evidence type="ECO:0000313" key="2">
    <source>
        <dbReference type="EMBL" id="KAG7301931.1"/>
    </source>
</evidence>
<feature type="transmembrane region" description="Helical" evidence="1">
    <location>
        <begin position="36"/>
        <end position="57"/>
    </location>
</feature>
<organism evidence="2 3">
    <name type="scientific">Plutella xylostella</name>
    <name type="common">Diamondback moth</name>
    <name type="synonym">Plutella maculipennis</name>
    <dbReference type="NCBI Taxonomy" id="51655"/>
    <lineage>
        <taxon>Eukaryota</taxon>
        <taxon>Metazoa</taxon>
        <taxon>Ecdysozoa</taxon>
        <taxon>Arthropoda</taxon>
        <taxon>Hexapoda</taxon>
        <taxon>Insecta</taxon>
        <taxon>Pterygota</taxon>
        <taxon>Neoptera</taxon>
        <taxon>Endopterygota</taxon>
        <taxon>Lepidoptera</taxon>
        <taxon>Glossata</taxon>
        <taxon>Ditrysia</taxon>
        <taxon>Yponomeutoidea</taxon>
        <taxon>Plutellidae</taxon>
        <taxon>Plutella</taxon>
    </lineage>
</organism>
<keyword evidence="1" id="KW-1133">Transmembrane helix</keyword>